<accession>A0ABZ2Z8Y6</accession>
<keyword evidence="7" id="KW-1185">Reference proteome</keyword>
<dbReference type="InterPro" id="IPR018060">
    <property type="entry name" value="HTH_AraC"/>
</dbReference>
<feature type="transmembrane region" description="Helical" evidence="4">
    <location>
        <begin position="71"/>
        <end position="87"/>
    </location>
</feature>
<keyword evidence="2" id="KW-0238">DNA-binding</keyword>
<keyword evidence="1" id="KW-0805">Transcription regulation</keyword>
<dbReference type="SMART" id="SM00342">
    <property type="entry name" value="HTH_ARAC"/>
    <property type="match status" value="1"/>
</dbReference>
<evidence type="ECO:0000256" key="3">
    <source>
        <dbReference type="ARBA" id="ARBA00023163"/>
    </source>
</evidence>
<feature type="transmembrane region" description="Helical" evidence="4">
    <location>
        <begin position="170"/>
        <end position="188"/>
    </location>
</feature>
<dbReference type="EMBL" id="CP150096">
    <property type="protein sequence ID" value="WZN48295.1"/>
    <property type="molecule type" value="Genomic_DNA"/>
</dbReference>
<dbReference type="PROSITE" id="PS00041">
    <property type="entry name" value="HTH_ARAC_FAMILY_1"/>
    <property type="match status" value="1"/>
</dbReference>
<dbReference type="PANTHER" id="PTHR43280:SF29">
    <property type="entry name" value="ARAC-FAMILY TRANSCRIPTIONAL REGULATOR"/>
    <property type="match status" value="1"/>
</dbReference>
<feature type="domain" description="HTH araC/xylS-type" evidence="5">
    <location>
        <begin position="237"/>
        <end position="343"/>
    </location>
</feature>
<feature type="transmembrane region" description="Helical" evidence="4">
    <location>
        <begin position="35"/>
        <end position="59"/>
    </location>
</feature>
<feature type="transmembrane region" description="Helical" evidence="4">
    <location>
        <begin position="6"/>
        <end position="28"/>
    </location>
</feature>
<keyword evidence="4" id="KW-1133">Transmembrane helix</keyword>
<dbReference type="Pfam" id="PF12833">
    <property type="entry name" value="HTH_18"/>
    <property type="match status" value="1"/>
</dbReference>
<evidence type="ECO:0000256" key="4">
    <source>
        <dbReference type="SAM" id="Phobius"/>
    </source>
</evidence>
<evidence type="ECO:0000256" key="1">
    <source>
        <dbReference type="ARBA" id="ARBA00023015"/>
    </source>
</evidence>
<dbReference type="RefSeq" id="WP_341842890.1">
    <property type="nucleotide sequence ID" value="NZ_CP149792.1"/>
</dbReference>
<reference evidence="6 7" key="1">
    <citation type="submission" date="2024-03" db="EMBL/GenBank/DDBJ databases">
        <title>Chitinophaga caseinilytica sp. nov., a casein hydrolysing bacterium isolated from forest soil.</title>
        <authorList>
            <person name="Lee D.S."/>
            <person name="Han D.M."/>
            <person name="Baek J.H."/>
            <person name="Choi D.G."/>
            <person name="Jeon J.H."/>
            <person name="Jeon C.O."/>
        </authorList>
    </citation>
    <scope>NUCLEOTIDE SEQUENCE [LARGE SCALE GENOMIC DNA]</scope>
    <source>
        <strain evidence="6 7">KACC 19118</strain>
    </source>
</reference>
<dbReference type="PROSITE" id="PS01124">
    <property type="entry name" value="HTH_ARAC_FAMILY_2"/>
    <property type="match status" value="1"/>
</dbReference>
<dbReference type="Gene3D" id="1.10.10.60">
    <property type="entry name" value="Homeodomain-like"/>
    <property type="match status" value="2"/>
</dbReference>
<dbReference type="Proteomes" id="UP001449657">
    <property type="component" value="Chromosome"/>
</dbReference>
<name>A0ABZ2Z8Y6_9BACT</name>
<keyword evidence="3" id="KW-0804">Transcription</keyword>
<protein>
    <submittedName>
        <fullName evidence="6">Helix-turn-helix domain-containing protein</fullName>
    </submittedName>
</protein>
<dbReference type="PANTHER" id="PTHR43280">
    <property type="entry name" value="ARAC-FAMILY TRANSCRIPTIONAL REGULATOR"/>
    <property type="match status" value="1"/>
</dbReference>
<sequence length="353" mass="39179">MNTGQQLLLTISALGACNGLILGLYLLFNRKGRPLWTFFMGLMLLMISLRVAKSVFFYFNPDLPKSCLQTGLSACFLIGPSLYYMLLSARNNGNPVPKSWKVAWGVLLTIIIVGGIFISYEAYPKIWNKVIAYIIYAQWFLYLIASVYVMRGEIGKIFGGKVTVLERQMLSVLAGNLILYLFYALALFRFMPAVYIAAAVSFTFILYVTIFVFFYGAGSKSANPQSPKRKIPDADAQSLLEKLSAAMAVPDVYKDPNLKLGDLAQRLHVTPHLLSQLLNDNLGKSFSAFVNEYRIGEACRLITTNDHLTFEAIGYEVGFNSKSTFYAAFRKVTGTTPALFRENLAQSAAGQGS</sequence>
<proteinExistence type="predicted"/>
<evidence type="ECO:0000313" key="7">
    <source>
        <dbReference type="Proteomes" id="UP001449657"/>
    </source>
</evidence>
<organism evidence="6 7">
    <name type="scientific">Chitinophaga caseinilytica</name>
    <dbReference type="NCBI Taxonomy" id="2267521"/>
    <lineage>
        <taxon>Bacteria</taxon>
        <taxon>Pseudomonadati</taxon>
        <taxon>Bacteroidota</taxon>
        <taxon>Chitinophagia</taxon>
        <taxon>Chitinophagales</taxon>
        <taxon>Chitinophagaceae</taxon>
        <taxon>Chitinophaga</taxon>
    </lineage>
</organism>
<evidence type="ECO:0000259" key="5">
    <source>
        <dbReference type="PROSITE" id="PS01124"/>
    </source>
</evidence>
<keyword evidence="4" id="KW-0472">Membrane</keyword>
<evidence type="ECO:0000313" key="6">
    <source>
        <dbReference type="EMBL" id="WZN48295.1"/>
    </source>
</evidence>
<dbReference type="SUPFAM" id="SSF46689">
    <property type="entry name" value="Homeodomain-like"/>
    <property type="match status" value="1"/>
</dbReference>
<keyword evidence="4" id="KW-0812">Transmembrane</keyword>
<feature type="transmembrane region" description="Helical" evidence="4">
    <location>
        <begin position="99"/>
        <end position="118"/>
    </location>
</feature>
<dbReference type="InterPro" id="IPR018062">
    <property type="entry name" value="HTH_AraC-typ_CS"/>
</dbReference>
<feature type="transmembrane region" description="Helical" evidence="4">
    <location>
        <begin position="130"/>
        <end position="149"/>
    </location>
</feature>
<feature type="transmembrane region" description="Helical" evidence="4">
    <location>
        <begin position="194"/>
        <end position="218"/>
    </location>
</feature>
<dbReference type="InterPro" id="IPR009057">
    <property type="entry name" value="Homeodomain-like_sf"/>
</dbReference>
<gene>
    <name evidence="6" type="ORF">WJU22_08915</name>
</gene>
<evidence type="ECO:0000256" key="2">
    <source>
        <dbReference type="ARBA" id="ARBA00023125"/>
    </source>
</evidence>